<dbReference type="InterPro" id="IPR023996">
    <property type="entry name" value="TonB-dep_OMP_SusC/RagA"/>
</dbReference>
<reference evidence="14" key="1">
    <citation type="journal article" date="2019" name="Int. J. Syst. Evol. Microbiol.">
        <title>The Global Catalogue of Microorganisms (GCM) 10K type strain sequencing project: providing services to taxonomists for standard genome sequencing and annotation.</title>
        <authorList>
            <consortium name="The Broad Institute Genomics Platform"/>
            <consortium name="The Broad Institute Genome Sequencing Center for Infectious Disease"/>
            <person name="Wu L."/>
            <person name="Ma J."/>
        </authorList>
    </citation>
    <scope>NUCLEOTIDE SEQUENCE [LARGE SCALE GENOMIC DNA]</scope>
    <source>
        <strain evidence="14">JCM 17926</strain>
    </source>
</reference>
<protein>
    <submittedName>
        <fullName evidence="13">TonB-dependent receptor</fullName>
    </submittedName>
</protein>
<keyword evidence="4 8" id="KW-0812">Transmembrane</keyword>
<keyword evidence="6 8" id="KW-0472">Membrane</keyword>
<keyword evidence="14" id="KW-1185">Reference proteome</keyword>
<dbReference type="InterPro" id="IPR023997">
    <property type="entry name" value="TonB-dep_OMP_SusC/RagA_CS"/>
</dbReference>
<comment type="subcellular location">
    <subcellularLocation>
        <location evidence="1 8">Cell outer membrane</location>
        <topology evidence="1 8">Multi-pass membrane protein</topology>
    </subcellularLocation>
</comment>
<dbReference type="Pfam" id="PF00593">
    <property type="entry name" value="TonB_dep_Rec_b-barrel"/>
    <property type="match status" value="1"/>
</dbReference>
<evidence type="ECO:0000256" key="4">
    <source>
        <dbReference type="ARBA" id="ARBA00022692"/>
    </source>
</evidence>
<dbReference type="InterPro" id="IPR012910">
    <property type="entry name" value="Plug_dom"/>
</dbReference>
<evidence type="ECO:0000256" key="9">
    <source>
        <dbReference type="RuleBase" id="RU003357"/>
    </source>
</evidence>
<dbReference type="Pfam" id="PF07715">
    <property type="entry name" value="Plug"/>
    <property type="match status" value="1"/>
</dbReference>
<dbReference type="SUPFAM" id="SSF56935">
    <property type="entry name" value="Porins"/>
    <property type="match status" value="1"/>
</dbReference>
<proteinExistence type="inferred from homology"/>
<dbReference type="Gene3D" id="2.40.170.20">
    <property type="entry name" value="TonB-dependent receptor, beta-barrel domain"/>
    <property type="match status" value="1"/>
</dbReference>
<evidence type="ECO:0000256" key="6">
    <source>
        <dbReference type="ARBA" id="ARBA00023136"/>
    </source>
</evidence>
<feature type="domain" description="TonB-dependent receptor plug" evidence="12">
    <location>
        <begin position="129"/>
        <end position="236"/>
    </location>
</feature>
<dbReference type="Gene3D" id="2.170.130.10">
    <property type="entry name" value="TonB-dependent receptor, plug domain"/>
    <property type="match status" value="1"/>
</dbReference>
<dbReference type="EMBL" id="BAABHC010000039">
    <property type="protein sequence ID" value="GAA4443934.1"/>
    <property type="molecule type" value="Genomic_DNA"/>
</dbReference>
<evidence type="ECO:0000313" key="14">
    <source>
        <dbReference type="Proteomes" id="UP001500552"/>
    </source>
</evidence>
<feature type="chain" id="PRO_5045471472" evidence="10">
    <location>
        <begin position="32"/>
        <end position="1019"/>
    </location>
</feature>
<gene>
    <name evidence="13" type="ORF">GCM10023188_45200</name>
</gene>
<evidence type="ECO:0000256" key="2">
    <source>
        <dbReference type="ARBA" id="ARBA00022448"/>
    </source>
</evidence>
<evidence type="ECO:0000259" key="12">
    <source>
        <dbReference type="Pfam" id="PF07715"/>
    </source>
</evidence>
<evidence type="ECO:0000256" key="10">
    <source>
        <dbReference type="SAM" id="SignalP"/>
    </source>
</evidence>
<evidence type="ECO:0000259" key="11">
    <source>
        <dbReference type="Pfam" id="PF00593"/>
    </source>
</evidence>
<sequence length="1019" mass="111844">MKKSLHLWQARLCLLLIGIMAGNMFSPAAFATEVTPFAWQISGKVTLKGEALPGVSVVLKGTTVGASTDASGNYTLSVPESPGTLVFSFIGSTNKEVPFTGPGTINVTLTEDTKALQEVQVISYGTQKKSQVTGAISSVSSREISEMPITNARQAIQGRAAGVDVVQAGSKPGAGPQIRIRGRRSFNASNDPLYVVDGIPLSGGIDDINPQDISSMEVLKDASATAIYGSRGSNGVVLITTKRGVAGKTQVSYDAFVGITSVLGKIEVLDGPGFAEYKRESRRAIGQYPLGPATADADAKIFEPVELESIQSGRSTDYVDAMLRTGMIQSHQLGVSGGSEKTTFNISGNYFEDIGVVKKQDYSRFTFRVNLDHKINDKLRVGTSSLFVYSIRNGENFNPLGGAFAENPLGKPYNDDGTLNFLPTNDGLRTNPLAEIVDGAQVDETKRYRIFNSIYGEWDIAEGLKYRLNFGPDVTIRRSGRFTGSQTNARRGGAPTGSVFEEFVLNYTIENVLTYNKKFNDAHNLSFTGLQSIQRDRYENSSINVLGIPAETQQYYALGDANQITGANTDLRTWTLLSYMGRVNYDFKNRYLLTATMRADGSSRFGENTKFGYFPSVALGWNLSEESFMSGVNWLDMAKVRASYGAIGNTAIDPYRTQALLGRTAYAWDNTPAYGYRPNTIGNPDLRWETSKTANAGLDFSLFSGRVSGSFEYYVTNTTSLLAPQPLPNSIGFGGYETNIGHTRNKGVEMTLSTVNIDKGDFNWTTDFVFNRNREAIIELANGKVDDVAARRFIGQPLSVFYDYRKLGIWQADQADEALVFQDKVGQVRVEDLNNDGLINADDRQILGSAVPDFAGGITNRITYKNFDFSFFVFGRYGQMIRSRFHDDVNLLAGRYNNLAVDYWTPDNPTNNFPQPVVTQEFPKYSSSLTYFDGSFLKVRNINLGYNVPNTFASKLKMESLRVYASIQQPFIFASYRSKYQGIDPETYVDGDQGVGGGEINSNVTPATKVLTFGINAKF</sequence>
<dbReference type="Gene3D" id="2.60.40.1120">
    <property type="entry name" value="Carboxypeptidase-like, regulatory domain"/>
    <property type="match status" value="1"/>
</dbReference>
<dbReference type="Proteomes" id="UP001500552">
    <property type="component" value="Unassembled WGS sequence"/>
</dbReference>
<dbReference type="InterPro" id="IPR039426">
    <property type="entry name" value="TonB-dep_rcpt-like"/>
</dbReference>
<feature type="domain" description="TonB-dependent receptor-like beta-barrel" evidence="11">
    <location>
        <begin position="412"/>
        <end position="964"/>
    </location>
</feature>
<feature type="signal peptide" evidence="10">
    <location>
        <begin position="1"/>
        <end position="31"/>
    </location>
</feature>
<evidence type="ECO:0000256" key="8">
    <source>
        <dbReference type="PROSITE-ProRule" id="PRU01360"/>
    </source>
</evidence>
<dbReference type="SUPFAM" id="SSF49464">
    <property type="entry name" value="Carboxypeptidase regulatory domain-like"/>
    <property type="match status" value="1"/>
</dbReference>
<organism evidence="13 14">
    <name type="scientific">Pontibacter saemangeumensis</name>
    <dbReference type="NCBI Taxonomy" id="1084525"/>
    <lineage>
        <taxon>Bacteria</taxon>
        <taxon>Pseudomonadati</taxon>
        <taxon>Bacteroidota</taxon>
        <taxon>Cytophagia</taxon>
        <taxon>Cytophagales</taxon>
        <taxon>Hymenobacteraceae</taxon>
        <taxon>Pontibacter</taxon>
    </lineage>
</organism>
<keyword evidence="3 8" id="KW-1134">Transmembrane beta strand</keyword>
<keyword evidence="2 8" id="KW-0813">Transport</keyword>
<keyword evidence="7 8" id="KW-0998">Cell outer membrane</keyword>
<dbReference type="InterPro" id="IPR037066">
    <property type="entry name" value="Plug_dom_sf"/>
</dbReference>
<evidence type="ECO:0000256" key="5">
    <source>
        <dbReference type="ARBA" id="ARBA00023077"/>
    </source>
</evidence>
<dbReference type="RefSeq" id="WP_345162720.1">
    <property type="nucleotide sequence ID" value="NZ_BAABHC010000039.1"/>
</dbReference>
<evidence type="ECO:0000256" key="3">
    <source>
        <dbReference type="ARBA" id="ARBA00022452"/>
    </source>
</evidence>
<dbReference type="Pfam" id="PF13715">
    <property type="entry name" value="CarbopepD_reg_2"/>
    <property type="match status" value="1"/>
</dbReference>
<keyword evidence="5 9" id="KW-0798">TonB box</keyword>
<comment type="caution">
    <text evidence="13">The sequence shown here is derived from an EMBL/GenBank/DDBJ whole genome shotgun (WGS) entry which is preliminary data.</text>
</comment>
<dbReference type="InterPro" id="IPR008969">
    <property type="entry name" value="CarboxyPept-like_regulatory"/>
</dbReference>
<evidence type="ECO:0000256" key="7">
    <source>
        <dbReference type="ARBA" id="ARBA00023237"/>
    </source>
</evidence>
<evidence type="ECO:0000256" key="1">
    <source>
        <dbReference type="ARBA" id="ARBA00004571"/>
    </source>
</evidence>
<comment type="similarity">
    <text evidence="8 9">Belongs to the TonB-dependent receptor family.</text>
</comment>
<dbReference type="NCBIfam" id="TIGR04057">
    <property type="entry name" value="SusC_RagA_signa"/>
    <property type="match status" value="1"/>
</dbReference>
<dbReference type="InterPro" id="IPR036942">
    <property type="entry name" value="Beta-barrel_TonB_sf"/>
</dbReference>
<evidence type="ECO:0000313" key="13">
    <source>
        <dbReference type="EMBL" id="GAA4443934.1"/>
    </source>
</evidence>
<accession>A0ABP8M4D0</accession>
<name>A0ABP8M4D0_9BACT</name>
<dbReference type="PROSITE" id="PS52016">
    <property type="entry name" value="TONB_DEPENDENT_REC_3"/>
    <property type="match status" value="1"/>
</dbReference>
<keyword evidence="13" id="KW-0675">Receptor</keyword>
<dbReference type="NCBIfam" id="TIGR04056">
    <property type="entry name" value="OMP_RagA_SusC"/>
    <property type="match status" value="1"/>
</dbReference>
<keyword evidence="10" id="KW-0732">Signal</keyword>
<dbReference type="InterPro" id="IPR000531">
    <property type="entry name" value="Beta-barrel_TonB"/>
</dbReference>